<evidence type="ECO:0000313" key="2">
    <source>
        <dbReference type="Proteomes" id="UP000694892"/>
    </source>
</evidence>
<dbReference type="AlphaFoldDB" id="A0A974H5V2"/>
<name>A0A974H5V2_XENLA</name>
<gene>
    <name evidence="1" type="ORF">XELAEV_180418978mg</name>
</gene>
<evidence type="ECO:0000313" key="1">
    <source>
        <dbReference type="EMBL" id="OCT65660.1"/>
    </source>
</evidence>
<organism evidence="1 2">
    <name type="scientific">Xenopus laevis</name>
    <name type="common">African clawed frog</name>
    <dbReference type="NCBI Taxonomy" id="8355"/>
    <lineage>
        <taxon>Eukaryota</taxon>
        <taxon>Metazoa</taxon>
        <taxon>Chordata</taxon>
        <taxon>Craniata</taxon>
        <taxon>Vertebrata</taxon>
        <taxon>Euteleostomi</taxon>
        <taxon>Amphibia</taxon>
        <taxon>Batrachia</taxon>
        <taxon>Anura</taxon>
        <taxon>Pipoidea</taxon>
        <taxon>Pipidae</taxon>
        <taxon>Xenopodinae</taxon>
        <taxon>Xenopus</taxon>
        <taxon>Xenopus</taxon>
    </lineage>
</organism>
<dbReference type="GO" id="GO:0004222">
    <property type="term" value="F:metalloendopeptidase activity"/>
    <property type="evidence" value="ECO:0007669"/>
    <property type="project" value="TreeGrafter"/>
</dbReference>
<protein>
    <submittedName>
        <fullName evidence="1">Uncharacterized protein</fullName>
    </submittedName>
</protein>
<dbReference type="InterPro" id="IPR043543">
    <property type="entry name" value="PAPPA/PAPPA2"/>
</dbReference>
<feature type="non-terminal residue" evidence="1">
    <location>
        <position position="142"/>
    </location>
</feature>
<reference evidence="2" key="1">
    <citation type="journal article" date="2016" name="Nature">
        <title>Genome evolution in the allotetraploid frog Xenopus laevis.</title>
        <authorList>
            <person name="Session A.M."/>
            <person name="Uno Y."/>
            <person name="Kwon T."/>
            <person name="Chapman J.A."/>
            <person name="Toyoda A."/>
            <person name="Takahashi S."/>
            <person name="Fukui A."/>
            <person name="Hikosaka A."/>
            <person name="Suzuki A."/>
            <person name="Kondo M."/>
            <person name="van Heeringen S.J."/>
            <person name="Quigley I."/>
            <person name="Heinz S."/>
            <person name="Ogino H."/>
            <person name="Ochi H."/>
            <person name="Hellsten U."/>
            <person name="Lyons J.B."/>
            <person name="Simakov O."/>
            <person name="Putnam N."/>
            <person name="Stites J."/>
            <person name="Kuroki Y."/>
            <person name="Tanaka T."/>
            <person name="Michiue T."/>
            <person name="Watanabe M."/>
            <person name="Bogdanovic O."/>
            <person name="Lister R."/>
            <person name="Georgiou G."/>
            <person name="Paranjpe S.S."/>
            <person name="van Kruijsbergen I."/>
            <person name="Shu S."/>
            <person name="Carlson J."/>
            <person name="Kinoshita T."/>
            <person name="Ohta Y."/>
            <person name="Mawaribuchi S."/>
            <person name="Jenkins J."/>
            <person name="Grimwood J."/>
            <person name="Schmutz J."/>
            <person name="Mitros T."/>
            <person name="Mozaffari S.V."/>
            <person name="Suzuki Y."/>
            <person name="Haramoto Y."/>
            <person name="Yamamoto T.S."/>
            <person name="Takagi C."/>
            <person name="Heald R."/>
            <person name="Miller K."/>
            <person name="Haudenschild C."/>
            <person name="Kitzman J."/>
            <person name="Nakayama T."/>
            <person name="Izutsu Y."/>
            <person name="Robert J."/>
            <person name="Fortriede J."/>
            <person name="Burns K."/>
            <person name="Lotay V."/>
            <person name="Karimi K."/>
            <person name="Yasuoka Y."/>
            <person name="Dichmann D.S."/>
            <person name="Flajnik M.F."/>
            <person name="Houston D.W."/>
            <person name="Shendure J."/>
            <person name="DuPasquier L."/>
            <person name="Vize P.D."/>
            <person name="Zorn A.M."/>
            <person name="Ito M."/>
            <person name="Marcotte E.M."/>
            <person name="Wallingford J.B."/>
            <person name="Ito Y."/>
            <person name="Asashima M."/>
            <person name="Ueno N."/>
            <person name="Matsuda Y."/>
            <person name="Veenstra G.J."/>
            <person name="Fujiyama A."/>
            <person name="Harland R.M."/>
            <person name="Taira M."/>
            <person name="Rokhsar D.S."/>
        </authorList>
    </citation>
    <scope>NUCLEOTIDE SEQUENCE [LARGE SCALE GENOMIC DNA]</scope>
    <source>
        <strain evidence="2">J</strain>
    </source>
</reference>
<proteinExistence type="predicted"/>
<sequence length="142" mass="15887">VCRTKVIALNDALSQYAWYPCTVTYHAYFSRPVVVAAVIVHLVTDGTNLNEHKPETLSVQLIDTKEQLHDLGVHILSCRNNPLVISVMHDLSRPFYHSQTVLISFTSNFVAISGVALRSFHDFDPVTISSCQRGEIYNAAEQ</sequence>
<dbReference type="PANTHER" id="PTHR46130:SF2">
    <property type="entry name" value="PAPPALYSIN-1"/>
    <property type="match status" value="1"/>
</dbReference>
<feature type="non-terminal residue" evidence="1">
    <location>
        <position position="1"/>
    </location>
</feature>
<dbReference type="EMBL" id="CM004481">
    <property type="protein sequence ID" value="OCT65660.1"/>
    <property type="molecule type" value="Genomic_DNA"/>
</dbReference>
<dbReference type="GO" id="GO:0007166">
    <property type="term" value="P:cell surface receptor signaling pathway"/>
    <property type="evidence" value="ECO:0007669"/>
    <property type="project" value="TreeGrafter"/>
</dbReference>
<dbReference type="GO" id="GO:0006508">
    <property type="term" value="P:proteolysis"/>
    <property type="evidence" value="ECO:0007669"/>
    <property type="project" value="TreeGrafter"/>
</dbReference>
<accession>A0A974H5V2</accession>
<dbReference type="PANTHER" id="PTHR46130">
    <property type="entry name" value="LAMGL DOMAIN-CONTAINING PROTEIN"/>
    <property type="match status" value="1"/>
</dbReference>
<dbReference type="Proteomes" id="UP000694892">
    <property type="component" value="Chromosome 8S"/>
</dbReference>
<dbReference type="GO" id="GO:0005615">
    <property type="term" value="C:extracellular space"/>
    <property type="evidence" value="ECO:0007669"/>
    <property type="project" value="TreeGrafter"/>
</dbReference>